<dbReference type="Proteomes" id="UP000198820">
    <property type="component" value="Unassembled WGS sequence"/>
</dbReference>
<keyword evidence="3" id="KW-1185">Reference proteome</keyword>
<evidence type="ECO:0000313" key="3">
    <source>
        <dbReference type="Proteomes" id="UP000198820"/>
    </source>
</evidence>
<feature type="transmembrane region" description="Helical" evidence="1">
    <location>
        <begin position="101"/>
        <end position="119"/>
    </location>
</feature>
<keyword evidence="1" id="KW-0812">Transmembrane</keyword>
<feature type="transmembrane region" description="Helical" evidence="1">
    <location>
        <begin position="12"/>
        <end position="35"/>
    </location>
</feature>
<dbReference type="STRING" id="908615.SAMN05421540_11122"/>
<feature type="transmembrane region" description="Helical" evidence="1">
    <location>
        <begin position="71"/>
        <end position="89"/>
    </location>
</feature>
<dbReference type="EMBL" id="FNQF01000011">
    <property type="protein sequence ID" value="SEA71570.1"/>
    <property type="molecule type" value="Genomic_DNA"/>
</dbReference>
<protein>
    <submittedName>
        <fullName evidence="2">HupE / UreJ protein</fullName>
    </submittedName>
</protein>
<proteinExistence type="predicted"/>
<feature type="transmembrane region" description="Helical" evidence="1">
    <location>
        <begin position="172"/>
        <end position="193"/>
    </location>
</feature>
<evidence type="ECO:0000256" key="1">
    <source>
        <dbReference type="SAM" id="Phobius"/>
    </source>
</evidence>
<dbReference type="InterPro" id="IPR032809">
    <property type="entry name" value="Put_HupE_UreJ"/>
</dbReference>
<dbReference type="AlphaFoldDB" id="A0A1H4DGL6"/>
<feature type="transmembrane region" description="Helical" evidence="1">
    <location>
        <begin position="139"/>
        <end position="160"/>
    </location>
</feature>
<gene>
    <name evidence="2" type="ORF">SAMN05421540_11122</name>
</gene>
<dbReference type="Pfam" id="PF13795">
    <property type="entry name" value="HupE_UreJ_2"/>
    <property type="match status" value="1"/>
</dbReference>
<organism evidence="2 3">
    <name type="scientific">Psychroflexus halocasei</name>
    <dbReference type="NCBI Taxonomy" id="908615"/>
    <lineage>
        <taxon>Bacteria</taxon>
        <taxon>Pseudomonadati</taxon>
        <taxon>Bacteroidota</taxon>
        <taxon>Flavobacteriia</taxon>
        <taxon>Flavobacteriales</taxon>
        <taxon>Flavobacteriaceae</taxon>
        <taxon>Psychroflexus</taxon>
    </lineage>
</organism>
<reference evidence="2 3" key="1">
    <citation type="submission" date="2016-10" db="EMBL/GenBank/DDBJ databases">
        <authorList>
            <person name="de Groot N.N."/>
        </authorList>
    </citation>
    <scope>NUCLEOTIDE SEQUENCE [LARGE SCALE GENOMIC DNA]</scope>
    <source>
        <strain evidence="2 3">DSM 23581</strain>
    </source>
</reference>
<evidence type="ECO:0000313" key="2">
    <source>
        <dbReference type="EMBL" id="SEA71570.1"/>
    </source>
</evidence>
<feature type="transmembrane region" description="Helical" evidence="1">
    <location>
        <begin position="42"/>
        <end position="65"/>
    </location>
</feature>
<dbReference type="RefSeq" id="WP_093245448.1">
    <property type="nucleotide sequence ID" value="NZ_FNQF01000011.1"/>
</dbReference>
<keyword evidence="1" id="KW-1133">Transmembrane helix</keyword>
<accession>A0A1H4DGL6</accession>
<sequence length="194" mass="21823">MLDFWLFFKLGFNHVVGFSAYEHLLFIIVLVTAYATKKWKKTIGLISIFTIGHSVSLILGAYKVLSVDLQLINFLIPASLIFMALYNIFIAGKSKSSSRPIVLYLFILSFGLVHGFSFASYFSEISKGSSSLLINLVEFALGIDISQVLIVIATFLLSVIFQRILRYSQRDWVLIISSVILGLAIPILTKNWIF</sequence>
<name>A0A1H4DGL6_9FLAO</name>
<keyword evidence="1" id="KW-0472">Membrane</keyword>